<evidence type="ECO:0000256" key="1">
    <source>
        <dbReference type="SAM" id="MobiDB-lite"/>
    </source>
</evidence>
<name>A0A3S4MG11_9ENTR</name>
<dbReference type="RefSeq" id="WP_126357281.1">
    <property type="nucleotide sequence ID" value="NZ_LR134201.1"/>
</dbReference>
<gene>
    <name evidence="2" type="ORF">NCTC11466_03474</name>
</gene>
<dbReference type="AlphaFoldDB" id="A0A3S4MG11"/>
<sequence length="238" mass="24638">MPRLKVRPDDINTDANVQHFVMDKFLSGKAFITVAMVKASYPGEGNKMSFVDVQPMVHGTTGAGDLVESGVIHNVPVFRIQRGSSAIIMDPVVGDIGWIACCDEDIRNVKKTHSPALPASSRKHNYGDAIYMGGLLNVAPTQYARLHDGGIDIVSPLDVNINGNNVAINAKAKASVNAPVIELNGALTQGSGSHGGNASFGGSVTAAGEVTGSGIKLSTHTHGGVQSGNSNTQGPNGV</sequence>
<dbReference type="Proteomes" id="UP000274122">
    <property type="component" value="Chromosome"/>
</dbReference>
<evidence type="ECO:0000313" key="3">
    <source>
        <dbReference type="Proteomes" id="UP000274122"/>
    </source>
</evidence>
<dbReference type="Pfam" id="PF18946">
    <property type="entry name" value="Apex"/>
    <property type="match status" value="1"/>
</dbReference>
<dbReference type="OrthoDB" id="1903830at2"/>
<keyword evidence="3" id="KW-1185">Reference proteome</keyword>
<reference evidence="2 3" key="1">
    <citation type="submission" date="2018-12" db="EMBL/GenBank/DDBJ databases">
        <authorList>
            <consortium name="Pathogen Informatics"/>
        </authorList>
    </citation>
    <scope>NUCLEOTIDE SEQUENCE [LARGE SCALE GENOMIC DNA]</scope>
    <source>
        <strain evidence="2 3">NCTC11466</strain>
    </source>
</reference>
<dbReference type="KEGG" id="clap:NCTC11466_03474"/>
<dbReference type="InterPro" id="IPR044033">
    <property type="entry name" value="GpV-like_apex"/>
</dbReference>
<dbReference type="Gene3D" id="2.40.50.230">
    <property type="entry name" value="Gp5 N-terminal domain"/>
    <property type="match status" value="1"/>
</dbReference>
<accession>A0A3S4MG11</accession>
<proteinExistence type="predicted"/>
<dbReference type="EMBL" id="LR134201">
    <property type="protein sequence ID" value="VEB99924.1"/>
    <property type="molecule type" value="Genomic_DNA"/>
</dbReference>
<organism evidence="2 3">
    <name type="scientific">Cedecea lapagei</name>
    <dbReference type="NCBI Taxonomy" id="158823"/>
    <lineage>
        <taxon>Bacteria</taxon>
        <taxon>Pseudomonadati</taxon>
        <taxon>Pseudomonadota</taxon>
        <taxon>Gammaproteobacteria</taxon>
        <taxon>Enterobacterales</taxon>
        <taxon>Enterobacteriaceae</taxon>
        <taxon>Cedecea</taxon>
    </lineage>
</organism>
<dbReference type="InterPro" id="IPR037026">
    <property type="entry name" value="Vgr_OB-fold_dom_sf"/>
</dbReference>
<feature type="region of interest" description="Disordered" evidence="1">
    <location>
        <begin position="215"/>
        <end position="238"/>
    </location>
</feature>
<protein>
    <submittedName>
        <fullName evidence="2">Mu-like prophage protein gp45</fullName>
    </submittedName>
</protein>
<evidence type="ECO:0000313" key="2">
    <source>
        <dbReference type="EMBL" id="VEB99924.1"/>
    </source>
</evidence>
<feature type="compositionally biased region" description="Polar residues" evidence="1">
    <location>
        <begin position="227"/>
        <end position="238"/>
    </location>
</feature>